<gene>
    <name evidence="6 7" type="primary">prmA</name>
    <name evidence="7" type="ORF">QE109_09605</name>
</gene>
<keyword evidence="4 6" id="KW-0808">Transferase</keyword>
<dbReference type="GO" id="GO:0032259">
    <property type="term" value="P:methylation"/>
    <property type="evidence" value="ECO:0007669"/>
    <property type="project" value="UniProtKB-KW"/>
</dbReference>
<comment type="caution">
    <text evidence="7">The sequence shown here is derived from an EMBL/GenBank/DDBJ whole genome shotgun (WGS) entry which is preliminary data.</text>
</comment>
<feature type="binding site" evidence="6">
    <location>
        <position position="182"/>
    </location>
    <ligand>
        <name>S-adenosyl-L-methionine</name>
        <dbReference type="ChEBI" id="CHEBI:59789"/>
    </ligand>
</feature>
<evidence type="ECO:0000256" key="1">
    <source>
        <dbReference type="ARBA" id="ARBA00009741"/>
    </source>
</evidence>
<keyword evidence="7" id="KW-0687">Ribonucleoprotein</keyword>
<dbReference type="SUPFAM" id="SSF53335">
    <property type="entry name" value="S-adenosyl-L-methionine-dependent methyltransferases"/>
    <property type="match status" value="1"/>
</dbReference>
<dbReference type="Pfam" id="PF06325">
    <property type="entry name" value="PrmA"/>
    <property type="match status" value="1"/>
</dbReference>
<dbReference type="GO" id="GO:0008168">
    <property type="term" value="F:methyltransferase activity"/>
    <property type="evidence" value="ECO:0007669"/>
    <property type="project" value="UniProtKB-KW"/>
</dbReference>
<feature type="binding site" evidence="6">
    <location>
        <position position="204"/>
    </location>
    <ligand>
        <name>S-adenosyl-L-methionine</name>
        <dbReference type="ChEBI" id="CHEBI:59789"/>
    </ligand>
</feature>
<reference evidence="7 8" key="1">
    <citation type="submission" date="2023-04" db="EMBL/GenBank/DDBJ databases">
        <title>Fusibacter bizertensis strain WBS, isolated from littoral bottom sediments of the Arctic seas - biochemical and genomic analysis.</title>
        <authorList>
            <person name="Brioukhanov A.L."/>
        </authorList>
    </citation>
    <scope>NUCLEOTIDE SEQUENCE [LARGE SCALE GENOMIC DNA]</scope>
    <source>
        <strain evidence="7 8">WBS</strain>
    </source>
</reference>
<protein>
    <recommendedName>
        <fullName evidence="6">Ribosomal protein L11 methyltransferase</fullName>
        <shortName evidence="6">L11 Mtase</shortName>
        <ecNumber evidence="6">2.1.1.-</ecNumber>
    </recommendedName>
</protein>
<comment type="catalytic activity">
    <reaction evidence="6">
        <text>L-lysyl-[protein] + 3 S-adenosyl-L-methionine = N(6),N(6),N(6)-trimethyl-L-lysyl-[protein] + 3 S-adenosyl-L-homocysteine + 3 H(+)</text>
        <dbReference type="Rhea" id="RHEA:54192"/>
        <dbReference type="Rhea" id="RHEA-COMP:9752"/>
        <dbReference type="Rhea" id="RHEA-COMP:13826"/>
        <dbReference type="ChEBI" id="CHEBI:15378"/>
        <dbReference type="ChEBI" id="CHEBI:29969"/>
        <dbReference type="ChEBI" id="CHEBI:57856"/>
        <dbReference type="ChEBI" id="CHEBI:59789"/>
        <dbReference type="ChEBI" id="CHEBI:61961"/>
    </reaction>
</comment>
<accession>A0ABT6NDE1</accession>
<dbReference type="CDD" id="cd02440">
    <property type="entry name" value="AdoMet_MTases"/>
    <property type="match status" value="1"/>
</dbReference>
<evidence type="ECO:0000313" key="8">
    <source>
        <dbReference type="Proteomes" id="UP001158045"/>
    </source>
</evidence>
<name>A0ABT6NDE1_9FIRM</name>
<dbReference type="PANTHER" id="PTHR43648:SF1">
    <property type="entry name" value="ELECTRON TRANSFER FLAVOPROTEIN BETA SUBUNIT LYSINE METHYLTRANSFERASE"/>
    <property type="match status" value="1"/>
</dbReference>
<evidence type="ECO:0000256" key="6">
    <source>
        <dbReference type="HAMAP-Rule" id="MF_00735"/>
    </source>
</evidence>
<comment type="subcellular location">
    <subcellularLocation>
        <location evidence="6">Cytoplasm</location>
    </subcellularLocation>
</comment>
<keyword evidence="3 6" id="KW-0489">Methyltransferase</keyword>
<comment type="similarity">
    <text evidence="1 6">Belongs to the methyltransferase superfamily. PrmA family.</text>
</comment>
<evidence type="ECO:0000256" key="5">
    <source>
        <dbReference type="ARBA" id="ARBA00022691"/>
    </source>
</evidence>
<dbReference type="PIRSF" id="PIRSF000401">
    <property type="entry name" value="RPL11_MTase"/>
    <property type="match status" value="1"/>
</dbReference>
<dbReference type="PANTHER" id="PTHR43648">
    <property type="entry name" value="ELECTRON TRANSFER FLAVOPROTEIN BETA SUBUNIT LYSINE METHYLTRANSFERASE"/>
    <property type="match status" value="1"/>
</dbReference>
<keyword evidence="2 6" id="KW-0963">Cytoplasm</keyword>
<evidence type="ECO:0000256" key="3">
    <source>
        <dbReference type="ARBA" id="ARBA00022603"/>
    </source>
</evidence>
<evidence type="ECO:0000256" key="2">
    <source>
        <dbReference type="ARBA" id="ARBA00022490"/>
    </source>
</evidence>
<dbReference type="InterPro" id="IPR050078">
    <property type="entry name" value="Ribosomal_L11_MeTrfase_PrmA"/>
</dbReference>
<dbReference type="RefSeq" id="WP_281094245.1">
    <property type="nucleotide sequence ID" value="NZ_JARYZI010000005.1"/>
</dbReference>
<dbReference type="EC" id="2.1.1.-" evidence="6"/>
<keyword evidence="8" id="KW-1185">Reference proteome</keyword>
<dbReference type="EMBL" id="JARYZI010000005">
    <property type="protein sequence ID" value="MDH8678401.1"/>
    <property type="molecule type" value="Genomic_DNA"/>
</dbReference>
<evidence type="ECO:0000256" key="4">
    <source>
        <dbReference type="ARBA" id="ARBA00022679"/>
    </source>
</evidence>
<dbReference type="Gene3D" id="3.40.50.150">
    <property type="entry name" value="Vaccinia Virus protein VP39"/>
    <property type="match status" value="1"/>
</dbReference>
<dbReference type="InterPro" id="IPR029063">
    <property type="entry name" value="SAM-dependent_MTases_sf"/>
</dbReference>
<comment type="function">
    <text evidence="6">Methylates ribosomal protein L11.</text>
</comment>
<dbReference type="GO" id="GO:0005840">
    <property type="term" value="C:ribosome"/>
    <property type="evidence" value="ECO:0007669"/>
    <property type="project" value="UniProtKB-KW"/>
</dbReference>
<feature type="binding site" evidence="6">
    <location>
        <position position="161"/>
    </location>
    <ligand>
        <name>S-adenosyl-L-methionine</name>
        <dbReference type="ChEBI" id="CHEBI:59789"/>
    </ligand>
</feature>
<sequence length="314" mass="34845">MSWYEVHVKTSIEAIDAVTGVLYSYDATGVMINNPNDADFTNQEEGKWDYYDPQNLKLDFDGALLTGYYENCDIEVLVSDIKESLEALKDFDIDLGCGEVDYKEIFASDWENEWKKYFKPFRLGNHIVVKPSWETFDIKSDDLVIEIDPGNAFGSGTHETTSMCIEMIEKYMTSSDTVIDVGCGSGILAIAAGKLGSKHIIAVDIDENAVKTATDNVALNGLSDVTDVRHGDLINVIPEKADLVVANIIADVIVKLSDDIDTILKPDATFISSGLILDKVDWVVEELKKRNFNIIEVVKKGEWAVVVSKKAKEL</sequence>
<keyword evidence="5 6" id="KW-0949">S-adenosyl-L-methionine</keyword>
<keyword evidence="7" id="KW-0689">Ribosomal protein</keyword>
<dbReference type="NCBIfam" id="TIGR00406">
    <property type="entry name" value="prmA"/>
    <property type="match status" value="1"/>
</dbReference>
<evidence type="ECO:0000313" key="7">
    <source>
        <dbReference type="EMBL" id="MDH8678401.1"/>
    </source>
</evidence>
<dbReference type="InterPro" id="IPR004498">
    <property type="entry name" value="Ribosomal_PrmA_MeTrfase"/>
</dbReference>
<dbReference type="Proteomes" id="UP001158045">
    <property type="component" value="Unassembled WGS sequence"/>
</dbReference>
<proteinExistence type="inferred from homology"/>
<feature type="binding site" evidence="6">
    <location>
        <position position="247"/>
    </location>
    <ligand>
        <name>S-adenosyl-L-methionine</name>
        <dbReference type="ChEBI" id="CHEBI:59789"/>
    </ligand>
</feature>
<dbReference type="HAMAP" id="MF_00735">
    <property type="entry name" value="Methyltr_PrmA"/>
    <property type="match status" value="1"/>
</dbReference>
<organism evidence="7 8">
    <name type="scientific">Fusibacter bizertensis</name>
    <dbReference type="NCBI Taxonomy" id="1488331"/>
    <lineage>
        <taxon>Bacteria</taxon>
        <taxon>Bacillati</taxon>
        <taxon>Bacillota</taxon>
        <taxon>Clostridia</taxon>
        <taxon>Eubacteriales</taxon>
        <taxon>Eubacteriales Family XII. Incertae Sedis</taxon>
        <taxon>Fusibacter</taxon>
    </lineage>
</organism>